<dbReference type="InterPro" id="IPR042228">
    <property type="entry name" value="Dynein_linker_3"/>
</dbReference>
<dbReference type="GO" id="GO:0060294">
    <property type="term" value="P:cilium movement involved in cell motility"/>
    <property type="evidence" value="ECO:0007669"/>
    <property type="project" value="UniProtKB-ARBA"/>
</dbReference>
<reference evidence="20 21" key="1">
    <citation type="submission" date="2018-07" db="EMBL/GenBank/DDBJ databases">
        <title>The complete nuclear genome of the prasinophyte Chloropicon primus (CCMP1205).</title>
        <authorList>
            <person name="Pombert J.-F."/>
            <person name="Otis C."/>
            <person name="Turmel M."/>
            <person name="Lemieux C."/>
        </authorList>
    </citation>
    <scope>NUCLEOTIDE SEQUENCE [LARGE SCALE GENOMIC DNA]</scope>
    <source>
        <strain evidence="20 21">CCMP1205</strain>
    </source>
</reference>
<keyword evidence="21" id="KW-1185">Reference proteome</keyword>
<dbReference type="SUPFAM" id="SSF52540">
    <property type="entry name" value="P-loop containing nucleoside triphosphate hydrolases"/>
    <property type="match status" value="4"/>
</dbReference>
<dbReference type="FunFam" id="3.40.50.300:FF:002141">
    <property type="entry name" value="Dynein heavy chain"/>
    <property type="match status" value="1"/>
</dbReference>
<dbReference type="Gene3D" id="1.20.58.1120">
    <property type="match status" value="1"/>
</dbReference>
<dbReference type="FunFam" id="3.40.50.300:FF:000044">
    <property type="entry name" value="Dynein heavy chain 5, axonemal"/>
    <property type="match status" value="1"/>
</dbReference>
<dbReference type="FunFam" id="1.10.8.1220:FF:000001">
    <property type="entry name" value="Dynein axonemal heavy chain 5"/>
    <property type="match status" value="1"/>
</dbReference>
<dbReference type="GO" id="GO:0005524">
    <property type="term" value="F:ATP binding"/>
    <property type="evidence" value="ECO:0007669"/>
    <property type="project" value="UniProtKB-KW"/>
</dbReference>
<evidence type="ECO:0000256" key="1">
    <source>
        <dbReference type="ARBA" id="ARBA00004611"/>
    </source>
</evidence>
<dbReference type="Gene3D" id="1.20.140.100">
    <property type="entry name" value="Dynein heavy chain, N-terminal domain 2"/>
    <property type="match status" value="1"/>
</dbReference>
<accession>A0A5B8MZU6</accession>
<keyword evidence="3" id="KW-0493">Microtubule</keyword>
<dbReference type="Pfam" id="PF18198">
    <property type="entry name" value="AAA_lid_11"/>
    <property type="match status" value="1"/>
</dbReference>
<dbReference type="InterPro" id="IPR054354">
    <property type="entry name" value="DYNC2H1-like_lid"/>
</dbReference>
<evidence type="ECO:0000256" key="3">
    <source>
        <dbReference type="ARBA" id="ARBA00022701"/>
    </source>
</evidence>
<evidence type="ECO:0000256" key="2">
    <source>
        <dbReference type="ARBA" id="ARBA00022490"/>
    </source>
</evidence>
<dbReference type="GO" id="GO:0036156">
    <property type="term" value="C:inner dynein arm"/>
    <property type="evidence" value="ECO:0007669"/>
    <property type="project" value="UniProtKB-ARBA"/>
</dbReference>
<dbReference type="Gene3D" id="6.10.140.1060">
    <property type="match status" value="1"/>
</dbReference>
<dbReference type="InterPro" id="IPR043160">
    <property type="entry name" value="Dynein_C_barrel"/>
</dbReference>
<comment type="subcellular location">
    <subcellularLocation>
        <location evidence="1">Cytoplasm</location>
        <location evidence="1">Cytoskeleton</location>
        <location evidence="1">Flagellum axoneme</location>
    </subcellularLocation>
</comment>
<dbReference type="Pfam" id="PF22597">
    <property type="entry name" value="DYN_lid"/>
    <property type="match status" value="1"/>
</dbReference>
<dbReference type="EMBL" id="CP031049">
    <property type="protein sequence ID" value="QDZ25212.1"/>
    <property type="molecule type" value="Genomic_DNA"/>
</dbReference>
<evidence type="ECO:0000256" key="4">
    <source>
        <dbReference type="ARBA" id="ARBA00022737"/>
    </source>
</evidence>
<dbReference type="InterPro" id="IPR035706">
    <property type="entry name" value="AAA_9"/>
</dbReference>
<keyword evidence="4" id="KW-0677">Repeat</keyword>
<dbReference type="InterPro" id="IPR013594">
    <property type="entry name" value="Dynein_heavy_tail"/>
</dbReference>
<dbReference type="Pfam" id="PF12777">
    <property type="entry name" value="MT"/>
    <property type="match status" value="1"/>
</dbReference>
<dbReference type="FunFam" id="1.10.287.2620:FF:000002">
    <property type="entry name" value="Dynein heavy chain 2, axonemal"/>
    <property type="match status" value="1"/>
</dbReference>
<dbReference type="Pfam" id="PF25007">
    <property type="entry name" value="DYH2-5-8_CC"/>
    <property type="match status" value="1"/>
</dbReference>
<dbReference type="Pfam" id="PF12781">
    <property type="entry name" value="AAA_9"/>
    <property type="match status" value="1"/>
</dbReference>
<evidence type="ECO:0000256" key="13">
    <source>
        <dbReference type="ARBA" id="ARBA00023212"/>
    </source>
</evidence>
<dbReference type="FunFam" id="1.20.58.1120:FF:000001">
    <property type="entry name" value="dynein heavy chain 2, axonemal"/>
    <property type="match status" value="1"/>
</dbReference>
<keyword evidence="2" id="KW-0963">Cytoplasm</keyword>
<dbReference type="Pfam" id="PF03028">
    <property type="entry name" value="Dynein_heavy"/>
    <property type="match status" value="1"/>
</dbReference>
<evidence type="ECO:0000259" key="19">
    <source>
        <dbReference type="SMART" id="SM00382"/>
    </source>
</evidence>
<dbReference type="FunFam" id="1.20.140.100:FF:000006">
    <property type="entry name" value="dynein heavy chain 2, axonemal"/>
    <property type="match status" value="1"/>
</dbReference>
<organism evidence="20 21">
    <name type="scientific">Chloropicon primus</name>
    <dbReference type="NCBI Taxonomy" id="1764295"/>
    <lineage>
        <taxon>Eukaryota</taxon>
        <taxon>Viridiplantae</taxon>
        <taxon>Chlorophyta</taxon>
        <taxon>Chloropicophyceae</taxon>
        <taxon>Chloropicales</taxon>
        <taxon>Chloropicaceae</taxon>
        <taxon>Chloropicon</taxon>
    </lineage>
</organism>
<keyword evidence="5" id="KW-0547">Nucleotide-binding</keyword>
<dbReference type="OrthoDB" id="10251809at2759"/>
<dbReference type="GO" id="GO:0008569">
    <property type="term" value="F:minus-end-directed microtubule motor activity"/>
    <property type="evidence" value="ECO:0007669"/>
    <property type="project" value="InterPro"/>
</dbReference>
<dbReference type="Gene3D" id="3.20.180.20">
    <property type="entry name" value="Dynein heavy chain, N-terminal domain 2"/>
    <property type="match status" value="1"/>
</dbReference>
<dbReference type="Gene3D" id="1.10.8.720">
    <property type="entry name" value="Region D6 of dynein motor"/>
    <property type="match status" value="1"/>
</dbReference>
<dbReference type="Gene3D" id="3.10.490.20">
    <property type="match status" value="1"/>
</dbReference>
<keyword evidence="14" id="KW-0966">Cell projection</keyword>
<dbReference type="InterPro" id="IPR042222">
    <property type="entry name" value="Dynein_2_N"/>
</dbReference>
<dbReference type="FunFam" id="3.10.490.20:FF:000008">
    <property type="entry name" value="dynein heavy chain 2, axonemal"/>
    <property type="match status" value="1"/>
</dbReference>
<dbReference type="Pfam" id="PF12780">
    <property type="entry name" value="AAA_8"/>
    <property type="match status" value="1"/>
</dbReference>
<dbReference type="Gene3D" id="1.20.920.30">
    <property type="match status" value="1"/>
</dbReference>
<dbReference type="InterPro" id="IPR024317">
    <property type="entry name" value="Dynein_heavy_chain_D4_dom"/>
</dbReference>
<dbReference type="GO" id="GO:0045505">
    <property type="term" value="F:dynein intermediate chain binding"/>
    <property type="evidence" value="ECO:0007669"/>
    <property type="project" value="InterPro"/>
</dbReference>
<dbReference type="InterPro" id="IPR026983">
    <property type="entry name" value="DHC"/>
</dbReference>
<dbReference type="Gene3D" id="1.10.8.1220">
    <property type="match status" value="1"/>
</dbReference>
<dbReference type="InterPro" id="IPR013602">
    <property type="entry name" value="Dynein_heavy_linker"/>
</dbReference>
<evidence type="ECO:0000256" key="14">
    <source>
        <dbReference type="ARBA" id="ARBA00023273"/>
    </source>
</evidence>
<dbReference type="FunFam" id="1.10.8.710:FF:000001">
    <property type="entry name" value="Dynein axonemal heavy chain 2"/>
    <property type="match status" value="1"/>
</dbReference>
<keyword evidence="9" id="KW-0243">Dynein</keyword>
<feature type="coiled-coil region" evidence="18">
    <location>
        <begin position="3083"/>
        <end position="3117"/>
    </location>
</feature>
<dbReference type="Gene3D" id="1.10.8.710">
    <property type="match status" value="1"/>
</dbReference>
<dbReference type="FunFam" id="3.40.50.300:FF:000153">
    <property type="entry name" value="Dynein axonemal heavy chain 1"/>
    <property type="match status" value="1"/>
</dbReference>
<dbReference type="Pfam" id="PF12774">
    <property type="entry name" value="AAA_6"/>
    <property type="match status" value="1"/>
</dbReference>
<dbReference type="InterPro" id="IPR027417">
    <property type="entry name" value="P-loop_NTPase"/>
</dbReference>
<dbReference type="FunFam" id="1.10.8.720:FF:000008">
    <property type="entry name" value="Dynein axonemal heavy chain 2"/>
    <property type="match status" value="1"/>
</dbReference>
<evidence type="ECO:0000256" key="17">
    <source>
        <dbReference type="ARBA" id="ARBA00077719"/>
    </source>
</evidence>
<keyword evidence="8" id="KW-0282">Flagellum</keyword>
<evidence type="ECO:0000256" key="8">
    <source>
        <dbReference type="ARBA" id="ARBA00022846"/>
    </source>
</evidence>
<comment type="subunit">
    <text evidence="16">The I1 inner arm complex (also known as the f dynein complex) is a two-headed isoform composed of two heavy chains (1-alpha and 1-beta), three intermediate chains and three light chains. I1 occupies a specific position proximal to the first radial spoke and repeats every 96 nm along the length of the axoneme.</text>
</comment>
<evidence type="ECO:0000256" key="18">
    <source>
        <dbReference type="SAM" id="Coils"/>
    </source>
</evidence>
<dbReference type="Gene3D" id="1.10.287.2620">
    <property type="match status" value="1"/>
</dbReference>
<dbReference type="InterPro" id="IPR056759">
    <property type="entry name" value="DYH2-5-8_CC"/>
</dbReference>
<proteinExistence type="predicted"/>
<dbReference type="Proteomes" id="UP000316726">
    <property type="component" value="Chromosome 16"/>
</dbReference>
<dbReference type="Gene3D" id="3.40.50.300">
    <property type="entry name" value="P-loop containing nucleotide triphosphate hydrolases"/>
    <property type="match status" value="5"/>
</dbReference>
<evidence type="ECO:0000256" key="7">
    <source>
        <dbReference type="ARBA" id="ARBA00022840"/>
    </source>
</evidence>
<evidence type="ECO:0000256" key="15">
    <source>
        <dbReference type="ARBA" id="ARBA00054075"/>
    </source>
</evidence>
<keyword evidence="6" id="KW-0970">Cilium biogenesis/degradation</keyword>
<dbReference type="Pfam" id="PF08393">
    <property type="entry name" value="DHC_N2"/>
    <property type="match status" value="1"/>
</dbReference>
<dbReference type="Pfam" id="PF18199">
    <property type="entry name" value="Dynein_C"/>
    <property type="match status" value="1"/>
</dbReference>
<keyword evidence="7" id="KW-0067">ATP-binding</keyword>
<dbReference type="Gene3D" id="1.10.472.130">
    <property type="match status" value="1"/>
</dbReference>
<evidence type="ECO:0000256" key="10">
    <source>
        <dbReference type="ARBA" id="ARBA00023054"/>
    </source>
</evidence>
<dbReference type="InterPro" id="IPR035699">
    <property type="entry name" value="AAA_6"/>
</dbReference>
<dbReference type="PANTHER" id="PTHR45703">
    <property type="entry name" value="DYNEIN HEAVY CHAIN"/>
    <property type="match status" value="1"/>
</dbReference>
<dbReference type="Pfam" id="PF08385">
    <property type="entry name" value="DHC_N1"/>
    <property type="match status" value="1"/>
</dbReference>
<feature type="domain" description="AAA+ ATPase" evidence="19">
    <location>
        <begin position="2111"/>
        <end position="2313"/>
    </location>
</feature>
<feature type="domain" description="AAA+ ATPase" evidence="19">
    <location>
        <begin position="2449"/>
        <end position="2595"/>
    </location>
</feature>
<evidence type="ECO:0000256" key="11">
    <source>
        <dbReference type="ARBA" id="ARBA00023069"/>
    </source>
</evidence>
<keyword evidence="10 18" id="KW-0175">Coiled coil</keyword>
<comment type="function">
    <text evidence="15">Force generating protein of eukaryotic cilia and flagella. Produces force towards the minus ends of microtubules. Dynein has ATPase activity; the force-producing power stroke is thought to occur on release of ADP. Required for assembly of the I1 inner arm complex and its targeting to the appropriate axoneme location. Also required for phototaxis.</text>
</comment>
<feature type="coiled-coil region" evidence="18">
    <location>
        <begin position="3261"/>
        <end position="3330"/>
    </location>
</feature>
<dbReference type="Pfam" id="PF17852">
    <property type="entry name" value="Dynein_AAA_lid"/>
    <property type="match status" value="1"/>
</dbReference>
<dbReference type="InterPro" id="IPR041658">
    <property type="entry name" value="AAA_lid_11"/>
</dbReference>
<keyword evidence="11" id="KW-0969">Cilium</keyword>
<dbReference type="InterPro" id="IPR041228">
    <property type="entry name" value="Dynein_C"/>
</dbReference>
<feature type="coiled-coil region" evidence="18">
    <location>
        <begin position="1155"/>
        <end position="1186"/>
    </location>
</feature>
<evidence type="ECO:0000256" key="16">
    <source>
        <dbReference type="ARBA" id="ARBA00063032"/>
    </source>
</evidence>
<dbReference type="GO" id="GO:0051959">
    <property type="term" value="F:dynein light intermediate chain binding"/>
    <property type="evidence" value="ECO:0007669"/>
    <property type="project" value="InterPro"/>
</dbReference>
<name>A0A5B8MZU6_9CHLO</name>
<dbReference type="InterPro" id="IPR042219">
    <property type="entry name" value="AAA_lid_11_sf"/>
</dbReference>
<dbReference type="STRING" id="1764295.A0A5B8MZU6"/>
<protein>
    <recommendedName>
        <fullName evidence="17">Dynein-1, subspecies f</fullName>
    </recommendedName>
</protein>
<evidence type="ECO:0000313" key="20">
    <source>
        <dbReference type="EMBL" id="QDZ25212.1"/>
    </source>
</evidence>
<dbReference type="Gene3D" id="1.20.1270.280">
    <property type="match status" value="1"/>
</dbReference>
<dbReference type="SMART" id="SM00382">
    <property type="entry name" value="AAA"/>
    <property type="match status" value="3"/>
</dbReference>
<evidence type="ECO:0000313" key="21">
    <source>
        <dbReference type="Proteomes" id="UP000316726"/>
    </source>
</evidence>
<keyword evidence="13" id="KW-0206">Cytoskeleton</keyword>
<keyword evidence="12" id="KW-0505">Motor protein</keyword>
<dbReference type="FunFam" id="1.20.920.30:FF:000009">
    <property type="entry name" value="Dynein heavy chain 9"/>
    <property type="match status" value="1"/>
</dbReference>
<dbReference type="GO" id="GO:0036159">
    <property type="term" value="P:inner dynein arm assembly"/>
    <property type="evidence" value="ECO:0007669"/>
    <property type="project" value="UniProtKB-ARBA"/>
</dbReference>
<dbReference type="InterPro" id="IPR003593">
    <property type="entry name" value="AAA+_ATPase"/>
</dbReference>
<gene>
    <name evidence="20" type="ORF">A3770_16p77300</name>
</gene>
<evidence type="ECO:0000256" key="9">
    <source>
        <dbReference type="ARBA" id="ARBA00023017"/>
    </source>
</evidence>
<dbReference type="InterPro" id="IPR024743">
    <property type="entry name" value="Dynein_HC_stalk"/>
</dbReference>
<evidence type="ECO:0000256" key="12">
    <source>
        <dbReference type="ARBA" id="ARBA00023175"/>
    </source>
</evidence>
<dbReference type="SUPFAM" id="SSF90257">
    <property type="entry name" value="Myosin rod fragments"/>
    <property type="match status" value="1"/>
</dbReference>
<dbReference type="GO" id="GO:0005874">
    <property type="term" value="C:microtubule"/>
    <property type="evidence" value="ECO:0007669"/>
    <property type="project" value="UniProtKB-KW"/>
</dbReference>
<dbReference type="FunFam" id="3.40.50.300:FF:000049">
    <property type="entry name" value="Dynein, axonemal, heavy chain 5"/>
    <property type="match status" value="1"/>
</dbReference>
<evidence type="ECO:0000256" key="6">
    <source>
        <dbReference type="ARBA" id="ARBA00022794"/>
    </source>
</evidence>
<dbReference type="InterPro" id="IPR004273">
    <property type="entry name" value="Dynein_heavy_D6_P-loop"/>
</dbReference>
<dbReference type="FunFam" id="1.20.920.20:FF:000001">
    <property type="entry name" value="dynein heavy chain 2, axonemal"/>
    <property type="match status" value="1"/>
</dbReference>
<dbReference type="Pfam" id="PF12775">
    <property type="entry name" value="AAA_7"/>
    <property type="match status" value="1"/>
</dbReference>
<dbReference type="InterPro" id="IPR043157">
    <property type="entry name" value="Dynein_AAA1S"/>
</dbReference>
<dbReference type="InterPro" id="IPR041466">
    <property type="entry name" value="Dynein_AAA5_ext"/>
</dbReference>
<evidence type="ECO:0000256" key="5">
    <source>
        <dbReference type="ARBA" id="ARBA00022741"/>
    </source>
</evidence>
<dbReference type="FunFam" id="3.20.180.20:FF:000001">
    <property type="entry name" value="Dynein axonemal heavy chain 5"/>
    <property type="match status" value="1"/>
</dbReference>
<feature type="domain" description="AAA+ ATPase" evidence="19">
    <location>
        <begin position="1831"/>
        <end position="1967"/>
    </location>
</feature>
<sequence length="4466" mass="509870">MTPSIEGVNGGGEASATDGQYSMEGTWIKAKIKLICPLNKSEGGSDEWLAESWTEEHSSAVNSFFTDIKSPRLFAYLDAGKSEALAVSSTPSTNTKKLLYFIRDPAKFLTPDNLGESVQFGILQSNLVESIYGIMSNVYLPSMLKEESWPDTVKKQFTGQLHKFMASLTEVTYERKGKTVLYIPQETTGKKKDKDLIQRLESILIHWTRQVKEVVNNQDNSELGEDAGPLAEIEFWRSRSVDLGGIREQLEYEKVKDIVKVLEASKSSYLAPFLSLSNNIQRQTMAAEDNLKFLLSLEKPCQLLAKASPKEIPHLLPKLLHCIRMIWNISRFYNTPERLTGLLRKVSNEIIQRCCAKISLAEIFEGDVEKCMVLLQESIKAGEEWKQAYLKTAKAVSKSKAKPWDFDVSSIFAHTDAFVQRCRDMLEVCEAQLQFAPKTDLPSFGGTHGPEVTKSLQDIQLSFQKLVASLKSLKYNILDVKATSWHDDYNIFKSGVKDLEVMLTNVIVMAFESVSTLVGRIELLLAFQSIAKRESIKRCVEKKTAESFSAFLQELNVVKKHFDQTRKKPPTSPHLPKYAGAAMWSLSLSQRLGRPMNLLMKVKDYLPQVPEFKELHQSYTLTTSSMEQYMKNQHLEWFNSIDTTISLKLEANLIVQESDESGLLTVNFDKVLLSLFHEVQYWERLRLEIPYIAMEIQSQRERFRILQEHVLLVVKDYNAILTSLDTEERLLFADRIHYLDRKVSPGINKLLWVSAANQLDYFIKEARKFCKEVMSTVDYFKSSHRRIESYCRVTSRMTLISIEKKRVYENEDFTERQVAHRKWVKDSFDKAFKDISDTMTSTFEIFANDSDNVKEKWVQYTQKIDKRMEDSLRLTVKRSLQDLSRSLNGDAKTEVIPMFGTNLILGKNDLVELKPSLQDLYNMVLNVSNELISTVKNMPRLYKDRTVEDMVSFFDLISNDEDTTLKTVSLIANGVTSLAGQVQQFLKYWEKKYSHIWDVDKDAFIAGYRKANHPLSVFEAEINKYKELQEQVLSEDSTSNMASLRIDCTPLKQTLVHHCETWVTKLTELLNDIARQELESVHEYFKTNTEILKKPVLSLDMLAETVNLQKKLLSEKSKIQSSFAPILEKYESLEGFEVTVTSEEVQMKELLPIAWNQFEKDLDETAVELENAKENFREKLSKMVENFAKEVTDDREVFVEAAPFEYAGEESVEKAFTYIEESKQKVADSRKTIAELKQGLDIFGMQQPQFSELNKNEKDLDLLTTIWGIVKDWNGMYNTWKDGMFRDLDVDNMEEEAIRINKRIVKIGREIKSWSIWKHIKETVDAFKRTMPLIVDLRNPAMRERHWGQLMDTVGEQFDPHGSEFTLASVIRMQLEQHADAIRDMSGNASKELAIEQSLEQIEETWKTLDLDMVPYKDEKAGIFKLRSTEDLFTALEDNTVTLSTMKASKFFLVFEKQITQWEKSLSLVSETVEVILQVQRNWMYLENIFIGSDSIHRELPQESAMFEAVHYNFIAKMKEIHEINNVLKAALAPGMLDNFMDMDAKLEKIQKSLDNYLESKRQQFPRFYFLSSDDLLEILGQAKDPLNVQPHLKKCFEGIAKLDMKTPDSTHRFYEAHGIHAKDKEYLPFISPIVTQGRPEDWLNDIEAGMFATTKKNLLKTLEESKGMKKEKWVKEYHGQMLITAGQIIWTAECEKALGDSEGFGGGGKAALKLLKKKWVSYLNKLTFVTRSRLNKIERNKVVSLITIEVHARDVIEKLAKLGCQGSSDFNWVSQLRFYWDREQNDCVVKQVLSVFTYGYEYQGNNGRLVITPLTDRCYMTLGAAMFTRRGGNPLGPAGTGKTETVKDFGKALARYVIVFNCSDGVDYKMTGKMFSGLAQTGAWACLDEFNRIEVEVLSVVATQISLVMQAIKERKTRFNFLGTEIRLIPTCGIFVTMNPGYAGRSELPDNLKAIVRPVSMMVPDFALIAEIMMYSEGFNSAKNLAKKMIAIMELSQQQLSKQDHYDYGLRSFVIPIARAAGALKRADPDVPEEVIMYRTMIDLIKPKLVYLDLPLFMALLSDLFPGVELPQNDGGALRETIVNELKSHNLQPVPEFITKIIQIYDCKVARHGNMIVGKTGAGKSEAWKCLQRTLGKLHAQFPNEEQYAKVHVHTINPLSLSNDEMYGCFDAATHEWQDGILARLMRNVCKDEALDQKWILFDGPVDTLWIESMNTLLDDNKLLTLLSGERISMVQQVSVLFEVEDLSQASPATVSRAGMIYLNVEDLSWRPFVKSWLRTKNDDSQQQHLVEPLKKLTERYIDKILDFKRRQCKEVVAVDPLSGVRSLTILFDSLYKENHGNVNKETMPQMIDMWFLFSLTWSLGGSLGTEDRKKFDSLLREMDALFPPTDTVYEYTIDYKKFAWMPWEEKLPAQTYRPPADTPFFKILVPTIDTLRTQMVSKVYVKESKHLLLVGHVGVGKTMVASSVLDTIGEQQSCMFVNFSAQTSSNSLQDTIEGRLEKRTKGVFAPAGGKHLITFIDDLNMPQKSKFGFIPPLELLKLWVDNGFWYDRIKCEIKYVKDMQLMAAMAPPGGGRNAFSQRILACFNVVNMTPPSESQLKRIYSTFLTNKLMDFDDEIKPMADSLTQASIRIYASICKDLLPTPSKCHYLFNTRDLAKVVQGVMQATKQYYDNPESMIQLWVHETFRIYGDRMWDPADKEWLKAKVDDCLSGLFGTSWGGLFEAGVCPPFVNFMQTIDNPPYEAVTDEGALKSFLVEKLEDYALEPGKSAMDLVLFKDALHHVCKIHRILQQPRGNALLVGVGGSGRKSLAKLASYVAELKCFQIEISKNYRLFEFREDVKNLYRLAGCSNKPTVFLFDETQIVSEVFLEDINNILTSGEVPNLFPKDEITGVLDAVRPDAKKVGMGDTQDQLYAFFQDRVRNNLHIVLCLSPVGESFRERVRMFPGLVNCTTIDWFVEWPRDALYEVATKQLEEENLGSDEVKEAICQVFVTVHSSTSSTSAQMLQQLKRHNYVTPTNYLEFVSGYSTLLNEKRTEIGDKANKLKGGLQKLDETAVQVTEMQVLCQEKKVVVAQAKRDCEELLVEIVQDKRTADEQEKQVNAEAQKIAGEAEEANKIAEECQAGLDKALPALRAAEEALNVLTKKDMSELKAYSKPPALVEVTLNAVLTTLKRPTNWDEAKKQLGDTNFLQKLIDFDKDKLDSTLLKKIGKYTTNKDFTPDNVGRVSLAAKGLCLWVYAMEVYGHVAKEIAPKRAKLKSAQDQLAKKQAQLAKAQDALAEVLAKVQALRDKYEESTASKEALQKESDELEIKLERAEKLVTGLAGEKSRWESSITEYEQQLEYIPGDVVLASAFLSYAGPFPSEYRDILVQETWYKQVKELNIPSSPNFNFALFLANPSDVRDWNIQGLPSDSFSTENGVLVTRGNRWPLMIDPQGQAKKWIKNMEGPRGCKLLSQNMGDMMMRTMESALQFGNPVLLQDILEEIDPALEPVLAKSFIKKGNSIIIKLGEKEIDYNPEFKLYITTKLSNPHYTPEISTKSTIVNFAVKEQGLEAQLLNIVVQKERPDLDKQKNDLIVKVAHGKRTQSELEDKILYMLSTAEGSLLDNVELINTLDDSKTTWEEVSESLKIAEVTSKEIFQASQEYRPCSIRAAILYFVLYDLSLIDPMYQFSLEAYTTLFVSSIAKSTKSENLSERIKHLNDYHTYAVYRYTSRGLFEKHKMLLSLQICVRILQKSNQINNDEWQFFLKGGQVLDRAEQVENPAPTWISEEAWDNITELENLQSFKDIVSSFQQNPMIWEEWYRNSELEVCELPGEWESKCSELQKMILIRSLRPDRVIFAATTFVANSLGRKFVEPPVLDLQDVYDESDNKNPLIFVLSPGVDPTENLRRLAAENNLGEKFFSVALGQGQAPVATKLIEDGLVEGFWVFLANCHLMTSWLPKLDKMIEDFEKKDVHENFRLWLSSSPNPYFPIAILQRGLKMTTEPPKGLRANLYRLYNNITEESFGECKTADKYCKLLFTLCYFHAVLLERRKFRTLGLNIAYDFNDTDFKVSDDLLKTYLDEYVETPWDALKYLIAEANYGGRVTDELDRRVLHAYLNQFYCEDVLAVPNYQLSTLATYYVPENGSLQSYRDYISTLPQVDHPEALGQHPNADISYMIEDTRILLESMLMIQPRAASSGVTKREDLVDSIASDILQQLPQPWLLEDVMKAKADDPSPLHVVLFQEVERYNVLINNVRLSCQQLRMGIKGLVVMSADLDEVFESLYGARVPPAWLKSYPSLKSLGPWTRDLMNRLAEFDNWIENDYPKVFWLSSFTYPTSFLTAVLQTTARKNSVPIDTLSFEFTIVNMEEKEVQQGPKEGVYIKGAFLEGAGWDFENGCLVEPEPMELIVPMPIIHFKPIENKKKVPKGVYLCPMYLYPVRTGTRERPSFVINVELKSGSNGSEHWVKRGTAVLLSLAT</sequence>
<dbReference type="PANTHER" id="PTHR45703:SF32">
    <property type="entry name" value="DYNEINS HEAVY CHAIN"/>
    <property type="match status" value="1"/>
</dbReference>
<dbReference type="GO" id="GO:0008017">
    <property type="term" value="F:microtubule binding"/>
    <property type="evidence" value="ECO:0007669"/>
    <property type="project" value="UniProtKB-ARBA"/>
</dbReference>
<dbReference type="Gene3D" id="1.20.920.20">
    <property type="match status" value="1"/>
</dbReference>